<evidence type="ECO:0000256" key="3">
    <source>
        <dbReference type="ARBA" id="ARBA00022692"/>
    </source>
</evidence>
<reference evidence="11 12" key="1">
    <citation type="submission" date="2023-10" db="EMBL/GenBank/DDBJ databases">
        <title>Two novel species belonging to the OM43/NOR5 clade.</title>
        <authorList>
            <person name="Park M."/>
        </authorList>
    </citation>
    <scope>NUCLEOTIDE SEQUENCE [LARGE SCALE GENOMIC DNA]</scope>
    <source>
        <strain evidence="11 12">IMCC45268</strain>
    </source>
</reference>
<evidence type="ECO:0000256" key="1">
    <source>
        <dbReference type="ARBA" id="ARBA00004370"/>
    </source>
</evidence>
<feature type="topological domain" description="Cytoplasmic" evidence="10">
    <location>
        <begin position="1"/>
        <end position="8"/>
    </location>
</feature>
<evidence type="ECO:0000256" key="8">
    <source>
        <dbReference type="ARBA" id="ARBA00023004"/>
    </source>
</evidence>
<keyword evidence="5 10" id="KW-0201">Cytochrome c-type biogenesis</keyword>
<keyword evidence="7 10" id="KW-1133">Transmembrane helix</keyword>
<sequence>MHPVRKQRLWVVLSIVLFSSAAVGLAAYALRGNINLFYPPVEVAAGKAPVDTPIRVGGMVVDGSVWRSDKSLEMRFSVTDYRATVEVVYEGILPDLFAEGEGVVASGRLGADGVLRADEVLAKHDENYMPPEVAEALKNSATAGVSQ</sequence>
<keyword evidence="10" id="KW-1003">Cell membrane</keyword>
<dbReference type="Gene3D" id="2.40.50.140">
    <property type="entry name" value="Nucleic acid-binding proteins"/>
    <property type="match status" value="1"/>
</dbReference>
<organism evidence="11 12">
    <name type="scientific">Congregibacter brevis</name>
    <dbReference type="NCBI Taxonomy" id="3081201"/>
    <lineage>
        <taxon>Bacteria</taxon>
        <taxon>Pseudomonadati</taxon>
        <taxon>Pseudomonadota</taxon>
        <taxon>Gammaproteobacteria</taxon>
        <taxon>Cellvibrionales</taxon>
        <taxon>Halieaceae</taxon>
        <taxon>Congregibacter</taxon>
    </lineage>
</organism>
<comment type="similarity">
    <text evidence="10">Belongs to the CcmE/CycJ family.</text>
</comment>
<evidence type="ECO:0000256" key="4">
    <source>
        <dbReference type="ARBA" id="ARBA00022723"/>
    </source>
</evidence>
<dbReference type="PANTHER" id="PTHR34128:SF2">
    <property type="entry name" value="CYTOCHROME C-TYPE BIOGENESIS PROTEIN CCME HOMOLOG, MITOCHONDRIAL"/>
    <property type="match status" value="1"/>
</dbReference>
<evidence type="ECO:0000313" key="11">
    <source>
        <dbReference type="EMBL" id="WOJ96041.1"/>
    </source>
</evidence>
<dbReference type="NCBIfam" id="NF009727">
    <property type="entry name" value="PRK13254.1-1"/>
    <property type="match status" value="1"/>
</dbReference>
<keyword evidence="12" id="KW-1185">Reference proteome</keyword>
<comment type="function">
    <text evidence="10">Heme chaperone required for the biogenesis of c-type cytochromes. Transiently binds heme delivered by CcmC and transfers the heme to apo-cytochromes in a process facilitated by CcmF and CcmH.</text>
</comment>
<feature type="binding site" description="axial binding residue" evidence="10">
    <location>
        <position position="128"/>
    </location>
    <ligand>
        <name>heme</name>
        <dbReference type="ChEBI" id="CHEBI:30413"/>
    </ligand>
    <ligandPart>
        <name>Fe</name>
        <dbReference type="ChEBI" id="CHEBI:18248"/>
    </ligandPart>
</feature>
<evidence type="ECO:0000256" key="9">
    <source>
        <dbReference type="ARBA" id="ARBA00023136"/>
    </source>
</evidence>
<evidence type="ECO:0000256" key="7">
    <source>
        <dbReference type="ARBA" id="ARBA00022989"/>
    </source>
</evidence>
<evidence type="ECO:0000256" key="2">
    <source>
        <dbReference type="ARBA" id="ARBA00022617"/>
    </source>
</evidence>
<proteinExistence type="inferred from homology"/>
<keyword evidence="8 10" id="KW-0408">Iron</keyword>
<accession>A0ABZ0I9M0</accession>
<dbReference type="InterPro" id="IPR004329">
    <property type="entry name" value="CcmE"/>
</dbReference>
<dbReference type="NCBIfam" id="NF009729">
    <property type="entry name" value="PRK13254.1-3"/>
    <property type="match status" value="1"/>
</dbReference>
<dbReference type="SUPFAM" id="SSF82093">
    <property type="entry name" value="Heme chaperone CcmE"/>
    <property type="match status" value="1"/>
</dbReference>
<dbReference type="PANTHER" id="PTHR34128">
    <property type="entry name" value="CYTOCHROME C-TYPE BIOGENESIS PROTEIN CCME HOMOLOG, MITOCHONDRIAL"/>
    <property type="match status" value="1"/>
</dbReference>
<dbReference type="Proteomes" id="UP001626549">
    <property type="component" value="Chromosome"/>
</dbReference>
<protein>
    <recommendedName>
        <fullName evidence="10">Cytochrome c-type biogenesis protein CcmE</fullName>
    </recommendedName>
    <alternativeName>
        <fullName evidence="10">Cytochrome c maturation protein E</fullName>
    </alternativeName>
    <alternativeName>
        <fullName evidence="10">Heme chaperone CcmE</fullName>
    </alternativeName>
</protein>
<dbReference type="RefSeq" id="WP_407326728.1">
    <property type="nucleotide sequence ID" value="NZ_CP136865.1"/>
</dbReference>
<keyword evidence="3 10" id="KW-0812">Transmembrane</keyword>
<keyword evidence="4 10" id="KW-0479">Metal-binding</keyword>
<dbReference type="EMBL" id="CP136865">
    <property type="protein sequence ID" value="WOJ96041.1"/>
    <property type="molecule type" value="Genomic_DNA"/>
</dbReference>
<dbReference type="Pfam" id="PF03100">
    <property type="entry name" value="CcmE"/>
    <property type="match status" value="1"/>
</dbReference>
<evidence type="ECO:0000256" key="10">
    <source>
        <dbReference type="HAMAP-Rule" id="MF_01959"/>
    </source>
</evidence>
<evidence type="ECO:0000256" key="5">
    <source>
        <dbReference type="ARBA" id="ARBA00022748"/>
    </source>
</evidence>
<evidence type="ECO:0000256" key="6">
    <source>
        <dbReference type="ARBA" id="ARBA00022968"/>
    </source>
</evidence>
<comment type="subcellular location">
    <subcellularLocation>
        <location evidence="10">Cell membrane</location>
        <topology evidence="10">Single-pass type II membrane protein</topology>
    </subcellularLocation>
    <subcellularLocation>
        <location evidence="1">Membrane</location>
    </subcellularLocation>
</comment>
<dbReference type="InterPro" id="IPR012340">
    <property type="entry name" value="NA-bd_OB-fold"/>
</dbReference>
<keyword evidence="6 10" id="KW-0735">Signal-anchor</keyword>
<gene>
    <name evidence="10 11" type="primary">ccmE</name>
    <name evidence="10" type="synonym">cycJ</name>
    <name evidence="11" type="ORF">R0137_12420</name>
</gene>
<dbReference type="InterPro" id="IPR036127">
    <property type="entry name" value="CcmE-like_sf"/>
</dbReference>
<keyword evidence="2 10" id="KW-0349">Heme</keyword>
<dbReference type="HAMAP" id="MF_01959">
    <property type="entry name" value="CcmE"/>
    <property type="match status" value="1"/>
</dbReference>
<dbReference type="NCBIfam" id="NF009731">
    <property type="entry name" value="PRK13254.1-5"/>
    <property type="match status" value="1"/>
</dbReference>
<name>A0ABZ0I9M0_9GAMM</name>
<feature type="binding site" description="covalent" evidence="10">
    <location>
        <position position="124"/>
    </location>
    <ligand>
        <name>heme</name>
        <dbReference type="ChEBI" id="CHEBI:30413"/>
    </ligand>
</feature>
<feature type="topological domain" description="Extracellular" evidence="10">
    <location>
        <begin position="30"/>
        <end position="147"/>
    </location>
</feature>
<evidence type="ECO:0000313" key="12">
    <source>
        <dbReference type="Proteomes" id="UP001626549"/>
    </source>
</evidence>
<keyword evidence="9 10" id="KW-0472">Membrane</keyword>